<evidence type="ECO:0000313" key="2">
    <source>
        <dbReference type="Proteomes" id="UP000189661"/>
    </source>
</evidence>
<dbReference type="RefSeq" id="WP_071154178.1">
    <property type="nucleotide sequence ID" value="NZ_CP019401.1"/>
</dbReference>
<name>A0ABM6IUQ8_9BACL</name>
<dbReference type="EMBL" id="CP019401">
    <property type="protein sequence ID" value="AQU79759.1"/>
    <property type="molecule type" value="Genomic_DNA"/>
</dbReference>
<proteinExistence type="predicted"/>
<gene>
    <name evidence="1" type="ORF">AJGP001_10990</name>
</gene>
<protein>
    <submittedName>
        <fullName evidence="1">Uncharacterized protein</fullName>
    </submittedName>
</protein>
<organism evidence="1 2">
    <name type="scientific">Planococcus faecalis</name>
    <dbReference type="NCBI Taxonomy" id="1598147"/>
    <lineage>
        <taxon>Bacteria</taxon>
        <taxon>Bacillati</taxon>
        <taxon>Bacillota</taxon>
        <taxon>Bacilli</taxon>
        <taxon>Bacillales</taxon>
        <taxon>Caryophanaceae</taxon>
        <taxon>Planococcus</taxon>
    </lineage>
</organism>
<accession>A0ABM6IUQ8</accession>
<keyword evidence="2" id="KW-1185">Reference proteome</keyword>
<dbReference type="Proteomes" id="UP000189661">
    <property type="component" value="Chromosome"/>
</dbReference>
<evidence type="ECO:0000313" key="1">
    <source>
        <dbReference type="EMBL" id="AQU79759.1"/>
    </source>
</evidence>
<reference evidence="1 2" key="1">
    <citation type="submission" date="2017-01" db="EMBL/GenBank/DDBJ databases">
        <title>Planococcus faecalis genome complete sequence.</title>
        <authorList>
            <person name="Lee P.C."/>
        </authorList>
    </citation>
    <scope>NUCLEOTIDE SEQUENCE [LARGE SCALE GENOMIC DNA]</scope>
    <source>
        <strain evidence="1 2">AJ003</strain>
    </source>
</reference>
<sequence>MITHGQAAISLDEFDQSPKMQQILYILKRSIELGNKFTLFSFNELGTSREAIFIITLLNAKGYAVDIGNDEIIVKEEKR</sequence>